<proteinExistence type="predicted"/>
<dbReference type="InterPro" id="IPR010664">
    <property type="entry name" value="LipoPS_assembly_LptC-rel"/>
</dbReference>
<evidence type="ECO:0000313" key="9">
    <source>
        <dbReference type="Proteomes" id="UP000006852"/>
    </source>
</evidence>
<dbReference type="Gene3D" id="2.60.450.10">
    <property type="entry name" value="Lipopolysaccharide (LPS) transport protein A like domain"/>
    <property type="match status" value="1"/>
</dbReference>
<dbReference type="HOGENOM" id="CLU_114980_0_0_12"/>
<feature type="compositionally biased region" description="Polar residues" evidence="6">
    <location>
        <begin position="162"/>
        <end position="173"/>
    </location>
</feature>
<feature type="compositionally biased region" description="Acidic residues" evidence="6">
    <location>
        <begin position="174"/>
        <end position="186"/>
    </location>
</feature>
<keyword evidence="7" id="KW-0732">Signal</keyword>
<evidence type="ECO:0000256" key="2">
    <source>
        <dbReference type="ARBA" id="ARBA00022519"/>
    </source>
</evidence>
<keyword evidence="4" id="KW-1133">Transmembrane helix</keyword>
<dbReference type="STRING" id="869209.Tresu_2388"/>
<evidence type="ECO:0000256" key="3">
    <source>
        <dbReference type="ARBA" id="ARBA00022692"/>
    </source>
</evidence>
<dbReference type="KEGG" id="tsu:Tresu_2388"/>
<keyword evidence="9" id="KW-1185">Reference proteome</keyword>
<dbReference type="PROSITE" id="PS51257">
    <property type="entry name" value="PROKAR_LIPOPROTEIN"/>
    <property type="match status" value="1"/>
</dbReference>
<evidence type="ECO:0000256" key="7">
    <source>
        <dbReference type="SAM" id="SignalP"/>
    </source>
</evidence>
<evidence type="ECO:0000256" key="4">
    <source>
        <dbReference type="ARBA" id="ARBA00022989"/>
    </source>
</evidence>
<feature type="compositionally biased region" description="Low complexity" evidence="6">
    <location>
        <begin position="152"/>
        <end position="161"/>
    </location>
</feature>
<evidence type="ECO:0000256" key="5">
    <source>
        <dbReference type="ARBA" id="ARBA00023136"/>
    </source>
</evidence>
<name>F2NXP5_TRES6</name>
<dbReference type="eggNOG" id="ENOG5032HD6">
    <property type="taxonomic scope" value="Bacteria"/>
</dbReference>
<gene>
    <name evidence="8" type="ordered locus">Tresu_2388</name>
</gene>
<dbReference type="InterPro" id="IPR052363">
    <property type="entry name" value="LPS_export_LptC"/>
</dbReference>
<keyword evidence="3" id="KW-0812">Transmembrane</keyword>
<evidence type="ECO:0000256" key="6">
    <source>
        <dbReference type="SAM" id="MobiDB-lite"/>
    </source>
</evidence>
<dbReference type="GO" id="GO:0030288">
    <property type="term" value="C:outer membrane-bounded periplasmic space"/>
    <property type="evidence" value="ECO:0007669"/>
    <property type="project" value="TreeGrafter"/>
</dbReference>
<dbReference type="GeneID" id="302999500"/>
<dbReference type="EMBL" id="CP002631">
    <property type="protein sequence ID" value="AEB15251.1"/>
    <property type="molecule type" value="Genomic_DNA"/>
</dbReference>
<dbReference type="PANTHER" id="PTHR37481:SF1">
    <property type="entry name" value="LIPOPOLYSACCHARIDE EXPORT SYSTEM PROTEIN LPTC"/>
    <property type="match status" value="1"/>
</dbReference>
<organism evidence="8 9">
    <name type="scientific">Treponema succinifaciens (strain ATCC 33096 / DSM 2489 / 6091)</name>
    <dbReference type="NCBI Taxonomy" id="869209"/>
    <lineage>
        <taxon>Bacteria</taxon>
        <taxon>Pseudomonadati</taxon>
        <taxon>Spirochaetota</taxon>
        <taxon>Spirochaetia</taxon>
        <taxon>Spirochaetales</taxon>
        <taxon>Treponemataceae</taxon>
        <taxon>Treponema</taxon>
    </lineage>
</organism>
<keyword evidence="5" id="KW-0472">Membrane</keyword>
<dbReference type="GO" id="GO:0017089">
    <property type="term" value="F:glycolipid transfer activity"/>
    <property type="evidence" value="ECO:0007669"/>
    <property type="project" value="TreeGrafter"/>
</dbReference>
<evidence type="ECO:0000313" key="8">
    <source>
        <dbReference type="EMBL" id="AEB15251.1"/>
    </source>
</evidence>
<dbReference type="RefSeq" id="WP_013702502.1">
    <property type="nucleotide sequence ID" value="NC_015385.1"/>
</dbReference>
<dbReference type="NCBIfam" id="TIGR04409">
    <property type="entry name" value="LptC_YrbK"/>
    <property type="match status" value="1"/>
</dbReference>
<protein>
    <recommendedName>
        <fullName evidence="10">LPS export ABC transporter periplasmic protein LptC</fullName>
    </recommendedName>
</protein>
<dbReference type="PANTHER" id="PTHR37481">
    <property type="entry name" value="LIPOPOLYSACCHARIDE EXPORT SYSTEM PROTEIN LPTC"/>
    <property type="match status" value="1"/>
</dbReference>
<evidence type="ECO:0000256" key="1">
    <source>
        <dbReference type="ARBA" id="ARBA00022475"/>
    </source>
</evidence>
<accession>F2NXP5</accession>
<dbReference type="Proteomes" id="UP000006852">
    <property type="component" value="Chromosome"/>
</dbReference>
<dbReference type="Pfam" id="PF06835">
    <property type="entry name" value="LptC"/>
    <property type="match status" value="1"/>
</dbReference>
<feature type="chain" id="PRO_5003287531" description="LPS export ABC transporter periplasmic protein LptC" evidence="7">
    <location>
        <begin position="20"/>
        <end position="186"/>
    </location>
</feature>
<feature type="region of interest" description="Disordered" evidence="6">
    <location>
        <begin position="152"/>
        <end position="186"/>
    </location>
</feature>
<dbReference type="GO" id="GO:0005886">
    <property type="term" value="C:plasma membrane"/>
    <property type="evidence" value="ECO:0007669"/>
    <property type="project" value="InterPro"/>
</dbReference>
<sequence>MSKAVLLLLLLAFSSCSLKYDENPSGTDSSPELEFKDADYKKYEDNKLSTQIQAQTLEQYKDSSTYAKNARFKTWNSGGDLLTEGYCALLGINSDTKIYTLFNEIFIDSIEQNFKINAESLKWNSETKQMVSTKDGNVKLTRSDIEIQGSGFSASGASKSFEFTNPVTGTITTDDNESNGEDFSEE</sequence>
<reference evidence="9" key="2">
    <citation type="submission" date="2011-04" db="EMBL/GenBank/DDBJ databases">
        <title>The complete genome of chromosome of Treponema succinifaciens DSM 2489.</title>
        <authorList>
            <person name="Lucas S."/>
            <person name="Copeland A."/>
            <person name="Lapidus A."/>
            <person name="Bruce D."/>
            <person name="Goodwin L."/>
            <person name="Pitluck S."/>
            <person name="Peters L."/>
            <person name="Kyrpides N."/>
            <person name="Mavromatis K."/>
            <person name="Ivanova N."/>
            <person name="Ovchinnikova G."/>
            <person name="Teshima H."/>
            <person name="Detter J.C."/>
            <person name="Tapia R."/>
            <person name="Han C."/>
            <person name="Land M."/>
            <person name="Hauser L."/>
            <person name="Markowitz V."/>
            <person name="Cheng J.-F."/>
            <person name="Hugenholtz P."/>
            <person name="Woyke T."/>
            <person name="Wu D."/>
            <person name="Gronow S."/>
            <person name="Wellnitz S."/>
            <person name="Brambilla E."/>
            <person name="Klenk H.-P."/>
            <person name="Eisen J.A."/>
        </authorList>
    </citation>
    <scope>NUCLEOTIDE SEQUENCE [LARGE SCALE GENOMIC DNA]</scope>
    <source>
        <strain evidence="9">ATCC 33096 / DSM 2489 / 6091</strain>
    </source>
</reference>
<reference evidence="8 9" key="1">
    <citation type="journal article" date="2011" name="Stand. Genomic Sci.">
        <title>Complete genome sequence of Treponema succinifaciens type strain (6091).</title>
        <authorList>
            <person name="Han C."/>
            <person name="Gronow S."/>
            <person name="Teshima H."/>
            <person name="Lapidus A."/>
            <person name="Nolan M."/>
            <person name="Lucas S."/>
            <person name="Hammon N."/>
            <person name="Deshpande S."/>
            <person name="Cheng J.F."/>
            <person name="Zeytun A."/>
            <person name="Tapia R."/>
            <person name="Goodwin L."/>
            <person name="Pitluck S."/>
            <person name="Liolios K."/>
            <person name="Pagani I."/>
            <person name="Ivanova N."/>
            <person name="Mavromatis K."/>
            <person name="Mikhailova N."/>
            <person name="Huntemann M."/>
            <person name="Pati A."/>
            <person name="Chen A."/>
            <person name="Palaniappan K."/>
            <person name="Land M."/>
            <person name="Hauser L."/>
            <person name="Brambilla E.M."/>
            <person name="Rohde M."/>
            <person name="Goker M."/>
            <person name="Woyke T."/>
            <person name="Bristow J."/>
            <person name="Eisen J.A."/>
            <person name="Markowitz V."/>
            <person name="Hugenholtz P."/>
            <person name="Kyrpides N.C."/>
            <person name="Klenk H.P."/>
            <person name="Detter J.C."/>
        </authorList>
    </citation>
    <scope>NUCLEOTIDE SEQUENCE [LARGE SCALE GENOMIC DNA]</scope>
    <source>
        <strain evidence="9">ATCC 33096 / DSM 2489 / 6091</strain>
    </source>
</reference>
<evidence type="ECO:0008006" key="10">
    <source>
        <dbReference type="Google" id="ProtNLM"/>
    </source>
</evidence>
<keyword evidence="1" id="KW-1003">Cell membrane</keyword>
<dbReference type="InterPro" id="IPR026265">
    <property type="entry name" value="LptC"/>
</dbReference>
<keyword evidence="2" id="KW-0997">Cell inner membrane</keyword>
<dbReference type="AlphaFoldDB" id="F2NXP5"/>
<dbReference type="GO" id="GO:0015221">
    <property type="term" value="F:lipopolysaccharide transmembrane transporter activity"/>
    <property type="evidence" value="ECO:0007669"/>
    <property type="project" value="InterPro"/>
</dbReference>
<feature type="signal peptide" evidence="7">
    <location>
        <begin position="1"/>
        <end position="19"/>
    </location>
</feature>